<sequence>MKTPSLILMTIILCNLSIPINAQILTSRQQKEDFDTLYSLLHQVHPDLFVYQTQKEFEKKHDSIYSSLNKERNLSDFYFIVSPFVASVKDGHTNFTIPATQDRIDYLNNGGLTLPLRLKIVENKILVDFPLIS</sequence>
<feature type="chain" id="PRO_5001480785" evidence="1">
    <location>
        <begin position="23"/>
        <end position="133"/>
    </location>
</feature>
<name>A0A016AJ96_BACFG</name>
<dbReference type="AlphaFoldDB" id="A0A016AJ96"/>
<feature type="signal peptide" evidence="1">
    <location>
        <begin position="1"/>
        <end position="22"/>
    </location>
</feature>
<dbReference type="Proteomes" id="UP000022082">
    <property type="component" value="Unassembled WGS sequence"/>
</dbReference>
<proteinExistence type="predicted"/>
<dbReference type="EMBL" id="JGDJ01000206">
    <property type="protein sequence ID" value="EXZ28476.1"/>
    <property type="molecule type" value="Genomic_DNA"/>
</dbReference>
<feature type="non-terminal residue" evidence="2">
    <location>
        <position position="133"/>
    </location>
</feature>
<keyword evidence="1" id="KW-0732">Signal</keyword>
<evidence type="ECO:0000313" key="3">
    <source>
        <dbReference type="Proteomes" id="UP000022082"/>
    </source>
</evidence>
<organism evidence="2 3">
    <name type="scientific">Bacteroides fragilis str. S36L11</name>
    <dbReference type="NCBI Taxonomy" id="1339327"/>
    <lineage>
        <taxon>Bacteria</taxon>
        <taxon>Pseudomonadati</taxon>
        <taxon>Bacteroidota</taxon>
        <taxon>Bacteroidia</taxon>
        <taxon>Bacteroidales</taxon>
        <taxon>Bacteroidaceae</taxon>
        <taxon>Bacteroides</taxon>
    </lineage>
</organism>
<evidence type="ECO:0000313" key="2">
    <source>
        <dbReference type="EMBL" id="EXZ28476.1"/>
    </source>
</evidence>
<comment type="caution">
    <text evidence="2">The sequence shown here is derived from an EMBL/GenBank/DDBJ whole genome shotgun (WGS) entry which is preliminary data.</text>
</comment>
<protein>
    <submittedName>
        <fullName evidence="2">Uncharacterized protein</fullName>
    </submittedName>
</protein>
<evidence type="ECO:0000256" key="1">
    <source>
        <dbReference type="SAM" id="SignalP"/>
    </source>
</evidence>
<dbReference type="InterPro" id="IPR029045">
    <property type="entry name" value="ClpP/crotonase-like_dom_sf"/>
</dbReference>
<accession>A0A016AJ96</accession>
<reference evidence="2 3" key="1">
    <citation type="submission" date="2014-02" db="EMBL/GenBank/DDBJ databases">
        <authorList>
            <person name="Sears C."/>
            <person name="Carroll K."/>
            <person name="Sack B.R."/>
            <person name="Qadri F."/>
            <person name="Myers L.L."/>
            <person name="Chung G.-T."/>
            <person name="Escheverria P."/>
            <person name="Fraser C.M."/>
            <person name="Sadzewicz L."/>
            <person name="Shefchek K.A."/>
            <person name="Tallon L."/>
            <person name="Das S.P."/>
            <person name="Daugherty S."/>
            <person name="Mongodin E.F."/>
        </authorList>
    </citation>
    <scope>NUCLEOTIDE SEQUENCE [LARGE SCALE GENOMIC DNA]</scope>
    <source>
        <strain evidence="2 3">S36L11</strain>
    </source>
</reference>
<dbReference type="SUPFAM" id="SSF52096">
    <property type="entry name" value="ClpP/crotonase"/>
    <property type="match status" value="1"/>
</dbReference>
<gene>
    <name evidence="2" type="ORF">M136_2312</name>
</gene>